<keyword evidence="1" id="KW-0732">Signal</keyword>
<reference evidence="2 3" key="1">
    <citation type="submission" date="2024-01" db="EMBL/GenBank/DDBJ databases">
        <title>The genome of the rayed Mediterranean limpet Patella caerulea (Linnaeus, 1758).</title>
        <authorList>
            <person name="Anh-Thu Weber A."/>
            <person name="Halstead-Nussloch G."/>
        </authorList>
    </citation>
    <scope>NUCLEOTIDE SEQUENCE [LARGE SCALE GENOMIC DNA]</scope>
    <source>
        <strain evidence="2">AATW-2023a</strain>
        <tissue evidence="2">Whole specimen</tissue>
    </source>
</reference>
<organism evidence="2 3">
    <name type="scientific">Patella caerulea</name>
    <name type="common">Rayed Mediterranean limpet</name>
    <dbReference type="NCBI Taxonomy" id="87958"/>
    <lineage>
        <taxon>Eukaryota</taxon>
        <taxon>Metazoa</taxon>
        <taxon>Spiralia</taxon>
        <taxon>Lophotrochozoa</taxon>
        <taxon>Mollusca</taxon>
        <taxon>Gastropoda</taxon>
        <taxon>Patellogastropoda</taxon>
        <taxon>Patelloidea</taxon>
        <taxon>Patellidae</taxon>
        <taxon>Patella</taxon>
    </lineage>
</organism>
<dbReference type="EMBL" id="JAZGQO010000014">
    <property type="protein sequence ID" value="KAK6170808.1"/>
    <property type="molecule type" value="Genomic_DNA"/>
</dbReference>
<feature type="signal peptide" evidence="1">
    <location>
        <begin position="1"/>
        <end position="26"/>
    </location>
</feature>
<gene>
    <name evidence="2" type="ORF">SNE40_019112</name>
</gene>
<dbReference type="Proteomes" id="UP001347796">
    <property type="component" value="Unassembled WGS sequence"/>
</dbReference>
<dbReference type="AlphaFoldDB" id="A0AAN8J9Y9"/>
<evidence type="ECO:0000313" key="2">
    <source>
        <dbReference type="EMBL" id="KAK6170808.1"/>
    </source>
</evidence>
<accession>A0AAN8J9Y9</accession>
<protein>
    <submittedName>
        <fullName evidence="2">Uncharacterized protein</fullName>
    </submittedName>
</protein>
<feature type="chain" id="PRO_5042921752" evidence="1">
    <location>
        <begin position="27"/>
        <end position="122"/>
    </location>
</feature>
<name>A0AAN8J9Y9_PATCE</name>
<sequence length="122" mass="13907">MEVRCSVLITVTSILYLILTVSTVSGKCSGRWAIHACFGGNGKRSDPSVADNLDNRRQNSLRQILLPQSFLLDKNDLNQDSELNFDEPLRDEEQRQDINRLQLLLKTLMMEQKIRKEGSMLA</sequence>
<evidence type="ECO:0000313" key="3">
    <source>
        <dbReference type="Proteomes" id="UP001347796"/>
    </source>
</evidence>
<keyword evidence="3" id="KW-1185">Reference proteome</keyword>
<comment type="caution">
    <text evidence="2">The sequence shown here is derived from an EMBL/GenBank/DDBJ whole genome shotgun (WGS) entry which is preliminary data.</text>
</comment>
<proteinExistence type="predicted"/>
<evidence type="ECO:0000256" key="1">
    <source>
        <dbReference type="SAM" id="SignalP"/>
    </source>
</evidence>